<keyword evidence="2" id="KW-0808">Transferase</keyword>
<accession>A0A6A7A9M7</accession>
<evidence type="ECO:0000256" key="1">
    <source>
        <dbReference type="ARBA" id="ARBA00022603"/>
    </source>
</evidence>
<proteinExistence type="predicted"/>
<reference evidence="7" key="1">
    <citation type="journal article" date="2020" name="Stud. Mycol.">
        <title>101 Dothideomycetes genomes: a test case for predicting lifestyles and emergence of pathogens.</title>
        <authorList>
            <person name="Haridas S."/>
            <person name="Albert R."/>
            <person name="Binder M."/>
            <person name="Bloem J."/>
            <person name="Labutti K."/>
            <person name="Salamov A."/>
            <person name="Andreopoulos B."/>
            <person name="Baker S."/>
            <person name="Barry K."/>
            <person name="Bills G."/>
            <person name="Bluhm B."/>
            <person name="Cannon C."/>
            <person name="Castanera R."/>
            <person name="Culley D."/>
            <person name="Daum C."/>
            <person name="Ezra D."/>
            <person name="Gonzalez J."/>
            <person name="Henrissat B."/>
            <person name="Kuo A."/>
            <person name="Liang C."/>
            <person name="Lipzen A."/>
            <person name="Lutzoni F."/>
            <person name="Magnuson J."/>
            <person name="Mondo S."/>
            <person name="Nolan M."/>
            <person name="Ohm R."/>
            <person name="Pangilinan J."/>
            <person name="Park H.-J."/>
            <person name="Ramirez L."/>
            <person name="Alfaro M."/>
            <person name="Sun H."/>
            <person name="Tritt A."/>
            <person name="Yoshinaga Y."/>
            <person name="Zwiers L.-H."/>
            <person name="Turgeon B."/>
            <person name="Goodwin S."/>
            <person name="Spatafora J."/>
            <person name="Crous P."/>
            <person name="Grigoriev I."/>
        </authorList>
    </citation>
    <scope>NUCLEOTIDE SEQUENCE</scope>
    <source>
        <strain evidence="7">CBS 113818</strain>
    </source>
</reference>
<dbReference type="AlphaFoldDB" id="A0A6A7A9M7"/>
<protein>
    <submittedName>
        <fullName evidence="7">O-methyltransferas-like protein</fullName>
    </submittedName>
</protein>
<dbReference type="InterPro" id="IPR012967">
    <property type="entry name" value="COMT_dimerisation"/>
</dbReference>
<dbReference type="Pfam" id="PF08100">
    <property type="entry name" value="Dimerisation"/>
    <property type="match status" value="1"/>
</dbReference>
<gene>
    <name evidence="7" type="ORF">CC86DRAFT_437183</name>
</gene>
<evidence type="ECO:0000256" key="2">
    <source>
        <dbReference type="ARBA" id="ARBA00022679"/>
    </source>
</evidence>
<dbReference type="PANTHER" id="PTHR43712">
    <property type="entry name" value="PUTATIVE (AFU_ORTHOLOGUE AFUA_4G14580)-RELATED"/>
    <property type="match status" value="1"/>
</dbReference>
<evidence type="ECO:0000259" key="5">
    <source>
        <dbReference type="Pfam" id="PF00891"/>
    </source>
</evidence>
<dbReference type="Gene3D" id="3.40.50.150">
    <property type="entry name" value="Vaccinia Virus protein VP39"/>
    <property type="match status" value="1"/>
</dbReference>
<sequence>MDPSVAPLLKQIEQLGSRSQTEAGDPGKACRRALLQAAQKLCITLQDPGQLVEEFLFGSADNLLIKVAVDLKIFKRLSEAKEPVPLTQLAESTKCDVALLNRIMRGLASFHAVEQIDDEVYAPSKITNAFASTKGDAGARLFYELVVPGMQPIPKFLAETSYKNPTNAEHLPFNLAFGPQLFFPWVQEHPEVLGSFLEWMAVQREGHTPWLEFYPFEQQVVSGFRAEDPHAVLLVDVGGNTGHEIREIRQQCPSLRGRMVLQDLPSTIAQVKSSQDMEAMAHDFFTPQPVEGARVYYLRSILHDWDDAKCTIILQNIASAMKPGYSKVLINEFSIPGRGASAFTMRSDFMVMALAGAVERTENQWHVLLNSAGLKIDRIWTAEPESESIIEASLI</sequence>
<evidence type="ECO:0000313" key="7">
    <source>
        <dbReference type="EMBL" id="KAF2829409.1"/>
    </source>
</evidence>
<feature type="domain" description="O-methyltransferase dimerisation" evidence="6">
    <location>
        <begin position="54"/>
        <end position="131"/>
    </location>
</feature>
<dbReference type="InterPro" id="IPR016461">
    <property type="entry name" value="COMT-like"/>
</dbReference>
<feature type="domain" description="O-methyltransferase C-terminal" evidence="5">
    <location>
        <begin position="233"/>
        <end position="374"/>
    </location>
</feature>
<evidence type="ECO:0000256" key="4">
    <source>
        <dbReference type="PIRSR" id="PIRSR005739-1"/>
    </source>
</evidence>
<dbReference type="SUPFAM" id="SSF46785">
    <property type="entry name" value="Winged helix' DNA-binding domain"/>
    <property type="match status" value="1"/>
</dbReference>
<dbReference type="InterPro" id="IPR001077">
    <property type="entry name" value="COMT_C"/>
</dbReference>
<keyword evidence="1" id="KW-0489">Methyltransferase</keyword>
<evidence type="ECO:0000256" key="3">
    <source>
        <dbReference type="ARBA" id="ARBA00022691"/>
    </source>
</evidence>
<dbReference type="InterPro" id="IPR029063">
    <property type="entry name" value="SAM-dependent_MTases_sf"/>
</dbReference>
<dbReference type="InterPro" id="IPR036390">
    <property type="entry name" value="WH_DNA-bd_sf"/>
</dbReference>
<dbReference type="GO" id="GO:0008171">
    <property type="term" value="F:O-methyltransferase activity"/>
    <property type="evidence" value="ECO:0007669"/>
    <property type="project" value="InterPro"/>
</dbReference>
<keyword evidence="8" id="KW-1185">Reference proteome</keyword>
<dbReference type="OrthoDB" id="2410195at2759"/>
<name>A0A6A7A9M7_9PLEO</name>
<keyword evidence="3" id="KW-0949">S-adenosyl-L-methionine</keyword>
<dbReference type="InterPro" id="IPR036388">
    <property type="entry name" value="WH-like_DNA-bd_sf"/>
</dbReference>
<dbReference type="Pfam" id="PF00891">
    <property type="entry name" value="Methyltransf_2"/>
    <property type="match status" value="1"/>
</dbReference>
<dbReference type="Gene3D" id="1.10.10.10">
    <property type="entry name" value="Winged helix-like DNA-binding domain superfamily/Winged helix DNA-binding domain"/>
    <property type="match status" value="1"/>
</dbReference>
<dbReference type="GO" id="GO:0046983">
    <property type="term" value="F:protein dimerization activity"/>
    <property type="evidence" value="ECO:0007669"/>
    <property type="project" value="InterPro"/>
</dbReference>
<dbReference type="Proteomes" id="UP000799424">
    <property type="component" value="Unassembled WGS sequence"/>
</dbReference>
<organism evidence="7 8">
    <name type="scientific">Ophiobolus disseminans</name>
    <dbReference type="NCBI Taxonomy" id="1469910"/>
    <lineage>
        <taxon>Eukaryota</taxon>
        <taxon>Fungi</taxon>
        <taxon>Dikarya</taxon>
        <taxon>Ascomycota</taxon>
        <taxon>Pezizomycotina</taxon>
        <taxon>Dothideomycetes</taxon>
        <taxon>Pleosporomycetidae</taxon>
        <taxon>Pleosporales</taxon>
        <taxon>Pleosporineae</taxon>
        <taxon>Phaeosphaeriaceae</taxon>
        <taxon>Ophiobolus</taxon>
    </lineage>
</organism>
<dbReference type="PANTHER" id="PTHR43712:SF1">
    <property type="entry name" value="HYPOTHETICAL O-METHYLTRANSFERASE (EUROFUNG)-RELATED"/>
    <property type="match status" value="1"/>
</dbReference>
<dbReference type="EMBL" id="MU006221">
    <property type="protein sequence ID" value="KAF2829409.1"/>
    <property type="molecule type" value="Genomic_DNA"/>
</dbReference>
<dbReference type="PROSITE" id="PS51683">
    <property type="entry name" value="SAM_OMT_II"/>
    <property type="match status" value="1"/>
</dbReference>
<dbReference type="SUPFAM" id="SSF53335">
    <property type="entry name" value="S-adenosyl-L-methionine-dependent methyltransferases"/>
    <property type="match status" value="1"/>
</dbReference>
<evidence type="ECO:0000259" key="6">
    <source>
        <dbReference type="Pfam" id="PF08100"/>
    </source>
</evidence>
<dbReference type="PIRSF" id="PIRSF005739">
    <property type="entry name" value="O-mtase"/>
    <property type="match status" value="1"/>
</dbReference>
<feature type="active site" description="Proton acceptor" evidence="4">
    <location>
        <position position="303"/>
    </location>
</feature>
<evidence type="ECO:0000313" key="8">
    <source>
        <dbReference type="Proteomes" id="UP000799424"/>
    </source>
</evidence>
<dbReference type="GO" id="GO:0032259">
    <property type="term" value="P:methylation"/>
    <property type="evidence" value="ECO:0007669"/>
    <property type="project" value="UniProtKB-KW"/>
</dbReference>